<dbReference type="GO" id="GO:0008757">
    <property type="term" value="F:S-adenosylmethionine-dependent methyltransferase activity"/>
    <property type="evidence" value="ECO:0007669"/>
    <property type="project" value="InterPro"/>
</dbReference>
<proteinExistence type="predicted"/>
<dbReference type="InterPro" id="IPR013216">
    <property type="entry name" value="Methyltransf_11"/>
</dbReference>
<evidence type="ECO:0000313" key="3">
    <source>
        <dbReference type="WBParaSite" id="Csp11.Scaffold629.g10546.t1"/>
    </source>
</evidence>
<dbReference type="Pfam" id="PF08241">
    <property type="entry name" value="Methyltransf_11"/>
    <property type="match status" value="1"/>
</dbReference>
<dbReference type="Proteomes" id="UP000095282">
    <property type="component" value="Unplaced"/>
</dbReference>
<evidence type="ECO:0000313" key="2">
    <source>
        <dbReference type="Proteomes" id="UP000095282"/>
    </source>
</evidence>
<evidence type="ECO:0000259" key="1">
    <source>
        <dbReference type="Pfam" id="PF08241"/>
    </source>
</evidence>
<dbReference type="Gene3D" id="3.40.50.150">
    <property type="entry name" value="Vaccinia Virus protein VP39"/>
    <property type="match status" value="1"/>
</dbReference>
<dbReference type="AlphaFoldDB" id="A0A1I7TPQ0"/>
<dbReference type="InterPro" id="IPR029063">
    <property type="entry name" value="SAM-dependent_MTases_sf"/>
</dbReference>
<dbReference type="eggNOG" id="ENOG502SRY2">
    <property type="taxonomic scope" value="Eukaryota"/>
</dbReference>
<keyword evidence="2" id="KW-1185">Reference proteome</keyword>
<sequence length="179" mass="19946">MKKEHPEYQGKIYFSKADISSFSLKERNFDVATAFFVLQFLHSKVDVARAIENVSRSLISGGIFYGLIPNGVKGVSPPPDMGVKLGAQILKKPGSLFLDGEIVEINFYADGVVCGSSKIALHSREFYENCFKNSQFSTVEWITPHFTDHAKQALGDDFCNQCLNPPCDIMFKCTKSSFI</sequence>
<dbReference type="STRING" id="1561998.A0A1I7TPQ0"/>
<organism evidence="2 3">
    <name type="scientific">Caenorhabditis tropicalis</name>
    <dbReference type="NCBI Taxonomy" id="1561998"/>
    <lineage>
        <taxon>Eukaryota</taxon>
        <taxon>Metazoa</taxon>
        <taxon>Ecdysozoa</taxon>
        <taxon>Nematoda</taxon>
        <taxon>Chromadorea</taxon>
        <taxon>Rhabditida</taxon>
        <taxon>Rhabditina</taxon>
        <taxon>Rhabditomorpha</taxon>
        <taxon>Rhabditoidea</taxon>
        <taxon>Rhabditidae</taxon>
        <taxon>Peloderinae</taxon>
        <taxon>Caenorhabditis</taxon>
    </lineage>
</organism>
<dbReference type="WBParaSite" id="Csp11.Scaffold629.g10546.t1">
    <property type="protein sequence ID" value="Csp11.Scaffold629.g10546.t1"/>
    <property type="gene ID" value="Csp11.Scaffold629.g10546"/>
</dbReference>
<protein>
    <submittedName>
        <fullName evidence="3">Methyltransf_11 domain-containing protein</fullName>
    </submittedName>
</protein>
<accession>A0A1I7TPQ0</accession>
<feature type="domain" description="Methyltransferase type 11" evidence="1">
    <location>
        <begin position="10"/>
        <end position="65"/>
    </location>
</feature>
<name>A0A1I7TPQ0_9PELO</name>
<dbReference type="SUPFAM" id="SSF53335">
    <property type="entry name" value="S-adenosyl-L-methionine-dependent methyltransferases"/>
    <property type="match status" value="1"/>
</dbReference>
<reference evidence="3" key="1">
    <citation type="submission" date="2016-11" db="UniProtKB">
        <authorList>
            <consortium name="WormBaseParasite"/>
        </authorList>
    </citation>
    <scope>IDENTIFICATION</scope>
</reference>